<dbReference type="AlphaFoldDB" id="A0A381NX17"/>
<dbReference type="SUPFAM" id="SSF75011">
    <property type="entry name" value="3-carboxy-cis,cis-mucoante lactonizing enzyme"/>
    <property type="match status" value="1"/>
</dbReference>
<evidence type="ECO:0000313" key="1">
    <source>
        <dbReference type="EMBL" id="SUZ58714.1"/>
    </source>
</evidence>
<sequence length="319" mass="34696">MSNESDLKAFESGDILVGATILNNADDDHAGDGRIIQYDNNLNLKGTLWTQNTTHLVGGLKFDKDNNLWAFDSQNYSVLKVAPTGEQIDHIDFGARSFSNACFSNSGDVFLGEHLVGDESNNKALEGPRKLGTVLPFMPDTNRYGDGNLYKFSSDGDLKETFETETHGGMPGFLGVTSSTIDPDESKIVYISELGNRIFQYDIVNNQQMDDLITFEPDSGNLVIAISYAPNGDFYSIKANFREGFALCQHDTHSGGIVKETILPGPGWATLCLSSDNETAVIGNFFNGQIGKFIIDTGEITASAETNVERSLAGIAEFN</sequence>
<name>A0A381NX17_9ZZZZ</name>
<dbReference type="EMBL" id="UINC01000637">
    <property type="protein sequence ID" value="SUZ58714.1"/>
    <property type="molecule type" value="Genomic_DNA"/>
</dbReference>
<dbReference type="InterPro" id="IPR011042">
    <property type="entry name" value="6-blade_b-propeller_TolB-like"/>
</dbReference>
<gene>
    <name evidence="1" type="ORF">METZ01_LOCUS11568</name>
</gene>
<dbReference type="Gene3D" id="2.120.10.30">
    <property type="entry name" value="TolB, C-terminal domain"/>
    <property type="match status" value="1"/>
</dbReference>
<reference evidence="1" key="1">
    <citation type="submission" date="2018-05" db="EMBL/GenBank/DDBJ databases">
        <authorList>
            <person name="Lanie J.A."/>
            <person name="Ng W.-L."/>
            <person name="Kazmierczak K.M."/>
            <person name="Andrzejewski T.M."/>
            <person name="Davidsen T.M."/>
            <person name="Wayne K.J."/>
            <person name="Tettelin H."/>
            <person name="Glass J.I."/>
            <person name="Rusch D."/>
            <person name="Podicherti R."/>
            <person name="Tsui H.-C.T."/>
            <person name="Winkler M.E."/>
        </authorList>
    </citation>
    <scope>NUCLEOTIDE SEQUENCE</scope>
</reference>
<evidence type="ECO:0008006" key="2">
    <source>
        <dbReference type="Google" id="ProtNLM"/>
    </source>
</evidence>
<proteinExistence type="predicted"/>
<organism evidence="1">
    <name type="scientific">marine metagenome</name>
    <dbReference type="NCBI Taxonomy" id="408172"/>
    <lineage>
        <taxon>unclassified sequences</taxon>
        <taxon>metagenomes</taxon>
        <taxon>ecological metagenomes</taxon>
    </lineage>
</organism>
<accession>A0A381NX17</accession>
<protein>
    <recommendedName>
        <fullName evidence="2">SMP-30/Gluconolactonase/LRE-like region domain-containing protein</fullName>
    </recommendedName>
</protein>